<dbReference type="OrthoDB" id="342730at2759"/>
<keyword evidence="3" id="KW-0862">Zinc</keyword>
<evidence type="ECO:0000256" key="3">
    <source>
        <dbReference type="ARBA" id="ARBA00022833"/>
    </source>
</evidence>
<dbReference type="PANTHER" id="PTHR25462">
    <property type="entry name" value="BONUS, ISOFORM C-RELATED"/>
    <property type="match status" value="1"/>
</dbReference>
<dbReference type="SUPFAM" id="SSF57850">
    <property type="entry name" value="RING/U-box"/>
    <property type="match status" value="1"/>
</dbReference>
<dbReference type="InterPro" id="IPR001841">
    <property type="entry name" value="Znf_RING"/>
</dbReference>
<keyword evidence="5" id="KW-0175">Coiled coil</keyword>
<evidence type="ECO:0000256" key="4">
    <source>
        <dbReference type="PROSITE-ProRule" id="PRU00024"/>
    </source>
</evidence>
<dbReference type="Proteomes" id="UP000887568">
    <property type="component" value="Unplaced"/>
</dbReference>
<dbReference type="RefSeq" id="XP_038062520.1">
    <property type="nucleotide sequence ID" value="XM_038206592.1"/>
</dbReference>
<dbReference type="InterPro" id="IPR000315">
    <property type="entry name" value="Znf_B-box"/>
</dbReference>
<dbReference type="InterPro" id="IPR047153">
    <property type="entry name" value="TRIM45/56/19-like"/>
</dbReference>
<dbReference type="SMART" id="SM00184">
    <property type="entry name" value="RING"/>
    <property type="match status" value="1"/>
</dbReference>
<dbReference type="PROSITE" id="PS50089">
    <property type="entry name" value="ZF_RING_2"/>
    <property type="match status" value="1"/>
</dbReference>
<feature type="domain" description="RING-type" evidence="6">
    <location>
        <begin position="21"/>
        <end position="65"/>
    </location>
</feature>
<dbReference type="CDD" id="cd19757">
    <property type="entry name" value="Bbox1"/>
    <property type="match status" value="1"/>
</dbReference>
<dbReference type="PROSITE" id="PS50119">
    <property type="entry name" value="ZF_BBOX"/>
    <property type="match status" value="2"/>
</dbReference>
<dbReference type="SUPFAM" id="SSF57845">
    <property type="entry name" value="B-box zinc-binding domain"/>
    <property type="match status" value="1"/>
</dbReference>
<dbReference type="AlphaFoldDB" id="A0A914AEY0"/>
<reference evidence="8" key="1">
    <citation type="submission" date="2022-11" db="UniProtKB">
        <authorList>
            <consortium name="EnsemblMetazoa"/>
        </authorList>
    </citation>
    <scope>IDENTIFICATION</scope>
</reference>
<evidence type="ECO:0000259" key="6">
    <source>
        <dbReference type="PROSITE" id="PS50089"/>
    </source>
</evidence>
<evidence type="ECO:0000256" key="5">
    <source>
        <dbReference type="SAM" id="Coils"/>
    </source>
</evidence>
<dbReference type="PANTHER" id="PTHR25462:SF296">
    <property type="entry name" value="MEIOTIC P26, ISOFORM F"/>
    <property type="match status" value="1"/>
</dbReference>
<name>A0A914AEY0_PATMI</name>
<accession>A0A914AEY0</accession>
<feature type="coiled-coil region" evidence="5">
    <location>
        <begin position="226"/>
        <end position="253"/>
    </location>
</feature>
<sequence>MATGPAVSSALETIGRHHLECSICQERYQQPKILECLHNFCEQCLLKYCSTKHEGSTAIPCPVCRQETKLPEVGVQGLKTNFHLIGLVEELELQEKIVGSGDACLLCDVCEGGNEATQRCLDCGQYMCSVCSRMHLRFAATSNHKVAPLKDIREGKVTVTKKHQKQHPKCLIHEGEVARFFCTTCDMLICRDCTVVNHCKPEHSYIERDEATSTYKQSLVQLFPPLENTITELQKSREKVSRTKEDLAKTERM</sequence>
<evidence type="ECO:0000256" key="2">
    <source>
        <dbReference type="ARBA" id="ARBA00022771"/>
    </source>
</evidence>
<feature type="domain" description="B box-type" evidence="7">
    <location>
        <begin position="102"/>
        <end position="149"/>
    </location>
</feature>
<organism evidence="8 9">
    <name type="scientific">Patiria miniata</name>
    <name type="common">Bat star</name>
    <name type="synonym">Asterina miniata</name>
    <dbReference type="NCBI Taxonomy" id="46514"/>
    <lineage>
        <taxon>Eukaryota</taxon>
        <taxon>Metazoa</taxon>
        <taxon>Echinodermata</taxon>
        <taxon>Eleutherozoa</taxon>
        <taxon>Asterozoa</taxon>
        <taxon>Asteroidea</taxon>
        <taxon>Valvatacea</taxon>
        <taxon>Valvatida</taxon>
        <taxon>Asterinidae</taxon>
        <taxon>Patiria</taxon>
    </lineage>
</organism>
<dbReference type="Pfam" id="PF00097">
    <property type="entry name" value="zf-C3HC4"/>
    <property type="match status" value="1"/>
</dbReference>
<dbReference type="Pfam" id="PF00643">
    <property type="entry name" value="zf-B_box"/>
    <property type="match status" value="1"/>
</dbReference>
<dbReference type="InterPro" id="IPR017907">
    <property type="entry name" value="Znf_RING_CS"/>
</dbReference>
<dbReference type="PROSITE" id="PS00518">
    <property type="entry name" value="ZF_RING_1"/>
    <property type="match status" value="1"/>
</dbReference>
<dbReference type="GO" id="GO:0008270">
    <property type="term" value="F:zinc ion binding"/>
    <property type="evidence" value="ECO:0007669"/>
    <property type="project" value="UniProtKB-KW"/>
</dbReference>
<dbReference type="GeneID" id="119733011"/>
<keyword evidence="9" id="KW-1185">Reference proteome</keyword>
<dbReference type="SMART" id="SM00336">
    <property type="entry name" value="BBOX"/>
    <property type="match status" value="2"/>
</dbReference>
<evidence type="ECO:0000256" key="1">
    <source>
        <dbReference type="ARBA" id="ARBA00022723"/>
    </source>
</evidence>
<dbReference type="OMA" id="CTNCINN"/>
<dbReference type="Gene3D" id="4.10.830.40">
    <property type="match status" value="1"/>
</dbReference>
<feature type="domain" description="B box-type" evidence="7">
    <location>
        <begin position="165"/>
        <end position="208"/>
    </location>
</feature>
<protein>
    <submittedName>
        <fullName evidence="8">Uncharacterized protein</fullName>
    </submittedName>
</protein>
<evidence type="ECO:0000313" key="8">
    <source>
        <dbReference type="EnsemblMetazoa" id="XP_038062520.1"/>
    </source>
</evidence>
<evidence type="ECO:0000259" key="7">
    <source>
        <dbReference type="PROSITE" id="PS50119"/>
    </source>
</evidence>
<proteinExistence type="predicted"/>
<keyword evidence="1" id="KW-0479">Metal-binding</keyword>
<dbReference type="Gene3D" id="3.30.40.10">
    <property type="entry name" value="Zinc/RING finger domain, C3HC4 (zinc finger)"/>
    <property type="match status" value="1"/>
</dbReference>
<dbReference type="InterPro" id="IPR018957">
    <property type="entry name" value="Znf_C3HC4_RING-type"/>
</dbReference>
<dbReference type="Gene3D" id="3.30.160.60">
    <property type="entry name" value="Classic Zinc Finger"/>
    <property type="match status" value="1"/>
</dbReference>
<dbReference type="InterPro" id="IPR013083">
    <property type="entry name" value="Znf_RING/FYVE/PHD"/>
</dbReference>
<dbReference type="EnsemblMetazoa" id="XM_038206592.1">
    <property type="protein sequence ID" value="XP_038062520.1"/>
    <property type="gene ID" value="LOC119733011"/>
</dbReference>
<evidence type="ECO:0000313" key="9">
    <source>
        <dbReference type="Proteomes" id="UP000887568"/>
    </source>
</evidence>
<dbReference type="Pfam" id="PF22586">
    <property type="entry name" value="ANCHR-like_BBOX"/>
    <property type="match status" value="1"/>
</dbReference>
<keyword evidence="2 4" id="KW-0863">Zinc-finger</keyword>